<dbReference type="InterPro" id="IPR036852">
    <property type="entry name" value="Peptidase_S8/S53_dom_sf"/>
</dbReference>
<dbReference type="InterPro" id="IPR023827">
    <property type="entry name" value="Peptidase_S8_Asp-AS"/>
</dbReference>
<keyword evidence="2 5" id="KW-0645">Protease</keyword>
<dbReference type="PROSITE" id="PS00136">
    <property type="entry name" value="SUBTILASE_ASP"/>
    <property type="match status" value="1"/>
</dbReference>
<evidence type="ECO:0000256" key="3">
    <source>
        <dbReference type="ARBA" id="ARBA00022801"/>
    </source>
</evidence>
<reference evidence="10 11" key="1">
    <citation type="submission" date="2019-02" db="EMBL/GenBank/DDBJ databases">
        <title>Draft genome sequences of novel Actinobacteria.</title>
        <authorList>
            <person name="Sahin N."/>
            <person name="Ay H."/>
            <person name="Saygin H."/>
        </authorList>
    </citation>
    <scope>NUCLEOTIDE SEQUENCE [LARGE SCALE GENOMIC DNA]</scope>
    <source>
        <strain evidence="10 11">8K307</strain>
    </source>
</reference>
<dbReference type="SUPFAM" id="SSF52743">
    <property type="entry name" value="Subtilisin-like"/>
    <property type="match status" value="1"/>
</dbReference>
<evidence type="ECO:0000256" key="5">
    <source>
        <dbReference type="PROSITE-ProRule" id="PRU01240"/>
    </source>
</evidence>
<dbReference type="InterPro" id="IPR015500">
    <property type="entry name" value="Peptidase_S8_subtilisin-rel"/>
</dbReference>
<gene>
    <name evidence="10" type="ORF">E1262_16830</name>
</gene>
<dbReference type="Gene3D" id="2.60.120.380">
    <property type="match status" value="1"/>
</dbReference>
<dbReference type="PANTHER" id="PTHR43806">
    <property type="entry name" value="PEPTIDASE S8"/>
    <property type="match status" value="1"/>
</dbReference>
<comment type="similarity">
    <text evidence="1 5 6">Belongs to the peptidase S8 family.</text>
</comment>
<dbReference type="AlphaFoldDB" id="A0A4R5A9Z7"/>
<dbReference type="InterPro" id="IPR023828">
    <property type="entry name" value="Peptidase_S8_Ser-AS"/>
</dbReference>
<dbReference type="Proteomes" id="UP000295217">
    <property type="component" value="Unassembled WGS sequence"/>
</dbReference>
<keyword evidence="3 5" id="KW-0378">Hydrolase</keyword>
<protein>
    <recommendedName>
        <fullName evidence="9">Peptidase S8/S53 domain-containing protein</fullName>
    </recommendedName>
</protein>
<evidence type="ECO:0000313" key="11">
    <source>
        <dbReference type="Proteomes" id="UP000295217"/>
    </source>
</evidence>
<sequence>MRSSRLGAPILCALLLAAAPAFAAEPDSGTVSANGSDLTWQGKTYDAAATTFAPCPSAAEDPEDLVCDHITITADVAADFWDRREGGMVVSIGSEVPSSDFDLFVYDGSGALVGSSENPDSQETVNVPDVSGVYEVRVKPWLVTEPSSYTGTAGIVIDRGGDGGGDGPSKPPRPKQIDAPDFSARMWNLEDIRSRLANETSTGGDAVVAVIDTGIDINHPEFERRMVDPLSWVCPEGVQVPCSGFQYVDDHHGHGTHVAGTVAAADDGVGVTGVAPDATIMPIRVGDDDGNIVGDLAAATRYATAQGADVITISIGFIVGSGPLISNPVVPLDGGWAEAVQAAADAGILVTLAAGNDGVPYCGQGEFWQDAALCVAAYGTETDPAVYSDWGHEIDVSAPGGGLLTCDGGIWSTVPLDLEEVDSCTETPGYAVFAGTSMATPHAAGVGAMLADLGVSGAAARQRIVETARDAGTPTLLGSVTGPRLDAAAAVQP</sequence>
<accession>A0A4R5A9Z7</accession>
<dbReference type="OrthoDB" id="5240330at2"/>
<dbReference type="PRINTS" id="PR00723">
    <property type="entry name" value="SUBTILISIN"/>
</dbReference>
<dbReference type="GO" id="GO:0004252">
    <property type="term" value="F:serine-type endopeptidase activity"/>
    <property type="evidence" value="ECO:0007669"/>
    <property type="project" value="UniProtKB-UniRule"/>
</dbReference>
<dbReference type="InterPro" id="IPR050131">
    <property type="entry name" value="Peptidase_S8_subtilisin-like"/>
</dbReference>
<dbReference type="PROSITE" id="PS51892">
    <property type="entry name" value="SUBTILASE"/>
    <property type="match status" value="1"/>
</dbReference>
<feature type="chain" id="PRO_5020194931" description="Peptidase S8/S53 domain-containing protein" evidence="8">
    <location>
        <begin position="24"/>
        <end position="493"/>
    </location>
</feature>
<feature type="active site" description="Charge relay system" evidence="5">
    <location>
        <position position="437"/>
    </location>
</feature>
<feature type="active site" description="Charge relay system" evidence="5">
    <location>
        <position position="212"/>
    </location>
</feature>
<dbReference type="PANTHER" id="PTHR43806:SF11">
    <property type="entry name" value="CEREVISIN-RELATED"/>
    <property type="match status" value="1"/>
</dbReference>
<dbReference type="PROSITE" id="PS00138">
    <property type="entry name" value="SUBTILASE_SER"/>
    <property type="match status" value="1"/>
</dbReference>
<feature type="domain" description="Peptidase S8/S53" evidence="9">
    <location>
        <begin position="205"/>
        <end position="476"/>
    </location>
</feature>
<evidence type="ECO:0000256" key="4">
    <source>
        <dbReference type="ARBA" id="ARBA00022825"/>
    </source>
</evidence>
<feature type="region of interest" description="Disordered" evidence="7">
    <location>
        <begin position="157"/>
        <end position="179"/>
    </location>
</feature>
<dbReference type="RefSeq" id="WP_132104305.1">
    <property type="nucleotide sequence ID" value="NZ_SMLB01000023.1"/>
</dbReference>
<evidence type="ECO:0000256" key="8">
    <source>
        <dbReference type="SAM" id="SignalP"/>
    </source>
</evidence>
<proteinExistence type="inferred from homology"/>
<dbReference type="PROSITE" id="PS00137">
    <property type="entry name" value="SUBTILASE_HIS"/>
    <property type="match status" value="1"/>
</dbReference>
<dbReference type="Pfam" id="PF00082">
    <property type="entry name" value="Peptidase_S8"/>
    <property type="match status" value="1"/>
</dbReference>
<feature type="signal peptide" evidence="8">
    <location>
        <begin position="1"/>
        <end position="23"/>
    </location>
</feature>
<evidence type="ECO:0000259" key="9">
    <source>
        <dbReference type="Pfam" id="PF00082"/>
    </source>
</evidence>
<evidence type="ECO:0000313" key="10">
    <source>
        <dbReference type="EMBL" id="TDD68070.1"/>
    </source>
</evidence>
<evidence type="ECO:0000256" key="1">
    <source>
        <dbReference type="ARBA" id="ARBA00011073"/>
    </source>
</evidence>
<keyword evidence="11" id="KW-1185">Reference proteome</keyword>
<feature type="active site" description="Charge relay system" evidence="5">
    <location>
        <position position="254"/>
    </location>
</feature>
<dbReference type="InterPro" id="IPR022398">
    <property type="entry name" value="Peptidase_S8_His-AS"/>
</dbReference>
<keyword evidence="4 5" id="KW-0720">Serine protease</keyword>
<evidence type="ECO:0000256" key="2">
    <source>
        <dbReference type="ARBA" id="ARBA00022670"/>
    </source>
</evidence>
<dbReference type="EMBL" id="SMLB01000023">
    <property type="protein sequence ID" value="TDD68070.1"/>
    <property type="molecule type" value="Genomic_DNA"/>
</dbReference>
<keyword evidence="8" id="KW-0732">Signal</keyword>
<comment type="caution">
    <text evidence="10">The sequence shown here is derived from an EMBL/GenBank/DDBJ whole genome shotgun (WGS) entry which is preliminary data.</text>
</comment>
<dbReference type="Gene3D" id="3.40.50.200">
    <property type="entry name" value="Peptidase S8/S53 domain"/>
    <property type="match status" value="1"/>
</dbReference>
<evidence type="ECO:0000256" key="6">
    <source>
        <dbReference type="RuleBase" id="RU003355"/>
    </source>
</evidence>
<organism evidence="10 11">
    <name type="scientific">Jiangella aurantiaca</name>
    <dbReference type="NCBI Taxonomy" id="2530373"/>
    <lineage>
        <taxon>Bacteria</taxon>
        <taxon>Bacillati</taxon>
        <taxon>Actinomycetota</taxon>
        <taxon>Actinomycetes</taxon>
        <taxon>Jiangellales</taxon>
        <taxon>Jiangellaceae</taxon>
        <taxon>Jiangella</taxon>
    </lineage>
</organism>
<dbReference type="InterPro" id="IPR000209">
    <property type="entry name" value="Peptidase_S8/S53_dom"/>
</dbReference>
<evidence type="ECO:0000256" key="7">
    <source>
        <dbReference type="SAM" id="MobiDB-lite"/>
    </source>
</evidence>
<name>A0A4R5A9Z7_9ACTN</name>
<dbReference type="GO" id="GO:0006508">
    <property type="term" value="P:proteolysis"/>
    <property type="evidence" value="ECO:0007669"/>
    <property type="project" value="UniProtKB-KW"/>
</dbReference>